<evidence type="ECO:0000313" key="20">
    <source>
        <dbReference type="EMBL" id="EDH8300109.1"/>
    </source>
</evidence>
<dbReference type="AlphaFoldDB" id="A0A3Z4XGK1"/>
<dbReference type="EMBL" id="AAGUAT010000016">
    <property type="protein sequence ID" value="EBR9857585.1"/>
    <property type="molecule type" value="Genomic_DNA"/>
</dbReference>
<accession>A0A3Z4XGK1</accession>
<dbReference type="InterPro" id="IPR036152">
    <property type="entry name" value="Asp/glu_Ase-like_sf"/>
</dbReference>
<feature type="active site" evidence="12">
    <location>
        <position position="111"/>
    </location>
</feature>
<feature type="binding site" evidence="10">
    <location>
        <position position="80"/>
    </location>
    <ligand>
        <name>substrate</name>
    </ligand>
</feature>
<dbReference type="InterPro" id="IPR027473">
    <property type="entry name" value="L-asparaginase_C"/>
</dbReference>
<dbReference type="EMBL" id="AAMIYH010000001">
    <property type="protein sequence ID" value="EDH8300109.1"/>
    <property type="molecule type" value="Genomic_DNA"/>
</dbReference>
<sequence>MEFFRKTALAALVMGFSGAAFALPNITILATGGTIAGGGDSATKSNYTAGKVGVENLVDAVPQLKDIAVVKGEQVVNIGSQDMNDEVWLTLAKKINTECDSTDGFVITHGTDTMEETAYFLDLTVKCNKPVVLVGAMRPSTSMSADGPFNLYNAVVTAADKQSANRGVLVVMNDTVMDGRDVTKTNTTDVATFKAVNYGPLGYIHNGKIDYQRTPERKHTTSTPFDVSKLTALPKVGIVYNYANASDLPAKALVDAGYDGIVSAGVGNGNLYKTVFDTLATAAHNGTVVVRSSRVPTGATTQDAEVDDVKYGFVASGTLNPQKARVLLQLALTQTKDPKQIQTMFNQY</sequence>
<feature type="binding site" evidence="10">
    <location>
        <begin position="111"/>
        <end position="112"/>
    </location>
    <ligand>
        <name>substrate</name>
    </ligand>
</feature>
<feature type="signal peptide" evidence="14">
    <location>
        <begin position="1"/>
        <end position="22"/>
    </location>
</feature>
<evidence type="ECO:0000313" key="17">
    <source>
        <dbReference type="EMBL" id="EAC0259347.1"/>
    </source>
</evidence>
<dbReference type="Gene3D" id="3.40.50.1170">
    <property type="entry name" value="L-asparaginase, N-terminal domain"/>
    <property type="match status" value="1"/>
</dbReference>
<dbReference type="PANTHER" id="PTHR11707:SF28">
    <property type="entry name" value="60 KDA LYSOPHOSPHOLIPASE"/>
    <property type="match status" value="1"/>
</dbReference>
<dbReference type="GO" id="GO:0004067">
    <property type="term" value="F:asparaginase activity"/>
    <property type="evidence" value="ECO:0007669"/>
    <property type="project" value="UniProtKB-UniRule"/>
</dbReference>
<dbReference type="NCBIfam" id="NF008304">
    <property type="entry name" value="PRK11096.1"/>
    <property type="match status" value="1"/>
</dbReference>
<dbReference type="FunFam" id="3.40.50.1170:FF:000001">
    <property type="entry name" value="L-asparaginase 2"/>
    <property type="match status" value="1"/>
</dbReference>
<comment type="subcellular location">
    <subcellularLocation>
        <location evidence="1">Periplasm</location>
    </subcellularLocation>
</comment>
<comment type="similarity">
    <text evidence="2 13">Belongs to the asparaginase 1 family.</text>
</comment>
<dbReference type="PIRSF" id="PIRSF500176">
    <property type="entry name" value="L_ASNase"/>
    <property type="match status" value="1"/>
</dbReference>
<dbReference type="Gene3D" id="3.40.50.40">
    <property type="match status" value="1"/>
</dbReference>
<comment type="catalytic activity">
    <reaction evidence="8">
        <text>L-asparagine + H2O = L-aspartate + NH4(+)</text>
        <dbReference type="Rhea" id="RHEA:21016"/>
        <dbReference type="ChEBI" id="CHEBI:15377"/>
        <dbReference type="ChEBI" id="CHEBI:28938"/>
        <dbReference type="ChEBI" id="CHEBI:29991"/>
        <dbReference type="ChEBI" id="CHEBI:58048"/>
        <dbReference type="EC" id="3.5.1.1"/>
    </reaction>
</comment>
<dbReference type="CDD" id="cd00411">
    <property type="entry name" value="L-asparaginase_like"/>
    <property type="match status" value="1"/>
</dbReference>
<dbReference type="GO" id="GO:0042597">
    <property type="term" value="C:periplasmic space"/>
    <property type="evidence" value="ECO:0007669"/>
    <property type="project" value="UniProtKB-SubCell"/>
</dbReference>
<feature type="domain" description="Asparaginase/glutaminase C-terminal" evidence="16">
    <location>
        <begin position="235"/>
        <end position="345"/>
    </location>
</feature>
<dbReference type="InterPro" id="IPR040919">
    <property type="entry name" value="Asparaginase_C"/>
</dbReference>
<dbReference type="RefSeq" id="WP_001635539.1">
    <property type="nucleotide sequence ID" value="NZ_JBQRXC010000002.1"/>
</dbReference>
<protein>
    <recommendedName>
        <fullName evidence="3">asparaginase</fullName>
        <ecNumber evidence="3">3.5.1.1</ecNumber>
    </recommendedName>
</protein>
<keyword evidence="5" id="KW-0574">Periplasm</keyword>
<dbReference type="FunFam" id="3.40.50.40:FF:000002">
    <property type="entry name" value="L-asparaginase 2"/>
    <property type="match status" value="1"/>
</dbReference>
<evidence type="ECO:0000256" key="14">
    <source>
        <dbReference type="SAM" id="SignalP"/>
    </source>
</evidence>
<dbReference type="PIRSF" id="PIRSF001220">
    <property type="entry name" value="L-ASNase_gatD"/>
    <property type="match status" value="1"/>
</dbReference>
<dbReference type="PRINTS" id="PR00139">
    <property type="entry name" value="ASNGLNASE"/>
</dbReference>
<evidence type="ECO:0000256" key="3">
    <source>
        <dbReference type="ARBA" id="ARBA00012920"/>
    </source>
</evidence>
<evidence type="ECO:0000256" key="6">
    <source>
        <dbReference type="ARBA" id="ARBA00022801"/>
    </source>
</evidence>
<evidence type="ECO:0000256" key="9">
    <source>
        <dbReference type="PIRSR" id="PIRSR001220-1"/>
    </source>
</evidence>
<feature type="active site" evidence="11">
    <location>
        <position position="34"/>
    </location>
</feature>
<dbReference type="InterPro" id="IPR027474">
    <property type="entry name" value="L-asparaginase_N"/>
</dbReference>
<keyword evidence="6 17" id="KW-0378">Hydrolase</keyword>
<reference evidence="17" key="1">
    <citation type="submission" date="2018-11" db="EMBL/GenBank/DDBJ databases">
        <authorList>
            <person name="Ashton P.M."/>
            <person name="Dallman T."/>
            <person name="Nair S."/>
            <person name="De Pinna E."/>
            <person name="Peters T."/>
            <person name="Grant K."/>
        </authorList>
    </citation>
    <scope>NUCLEOTIDE SEQUENCE [LARGE SCALE GENOMIC DNA]</scope>
    <source>
        <strain evidence="18">296838</strain>
        <strain evidence="20">368335</strain>
        <strain evidence="17">634658</strain>
        <strain evidence="19">816209</strain>
    </source>
</reference>
<evidence type="ECO:0000313" key="18">
    <source>
        <dbReference type="EMBL" id="EBR9857585.1"/>
    </source>
</evidence>
<proteinExistence type="inferred from homology"/>
<dbReference type="InterPro" id="IPR037152">
    <property type="entry name" value="L-asparaginase_N_sf"/>
</dbReference>
<feature type="domain" description="L-asparaginase N-terminal" evidence="15">
    <location>
        <begin position="25"/>
        <end position="216"/>
    </location>
</feature>
<dbReference type="SUPFAM" id="SSF53774">
    <property type="entry name" value="Glutaminase/Asparaginase"/>
    <property type="match status" value="1"/>
</dbReference>
<dbReference type="GO" id="GO:0006528">
    <property type="term" value="P:asparagine metabolic process"/>
    <property type="evidence" value="ECO:0007669"/>
    <property type="project" value="InterPro"/>
</dbReference>
<organism evidence="17">
    <name type="scientific">Salmonella enterica subsp. enterica serovar Chester</name>
    <dbReference type="NCBI Taxonomy" id="149386"/>
    <lineage>
        <taxon>Bacteria</taxon>
        <taxon>Pseudomonadati</taxon>
        <taxon>Pseudomonadota</taxon>
        <taxon>Gammaproteobacteria</taxon>
        <taxon>Enterobacterales</taxon>
        <taxon>Enterobacteriaceae</taxon>
        <taxon>Salmonella</taxon>
    </lineage>
</organism>
<dbReference type="NCBIfam" id="TIGR00520">
    <property type="entry name" value="asnASE_II"/>
    <property type="match status" value="1"/>
</dbReference>
<dbReference type="InterPro" id="IPR027475">
    <property type="entry name" value="Asparaginase/glutaminase_AS2"/>
</dbReference>
<keyword evidence="7" id="KW-1015">Disulfide bond</keyword>
<feature type="chain" id="PRO_5036348496" description="asparaginase" evidence="14">
    <location>
        <begin position="23"/>
        <end position="348"/>
    </location>
</feature>
<feature type="active site" description="O-isoaspartyl threonine intermediate" evidence="9">
    <location>
        <position position="34"/>
    </location>
</feature>
<evidence type="ECO:0000256" key="12">
    <source>
        <dbReference type="PROSITE-ProRule" id="PRU10100"/>
    </source>
</evidence>
<dbReference type="Pfam" id="PF00710">
    <property type="entry name" value="Asparaginase"/>
    <property type="match status" value="1"/>
</dbReference>
<dbReference type="Pfam" id="PF17763">
    <property type="entry name" value="Asparaginase_C"/>
    <property type="match status" value="1"/>
</dbReference>
<evidence type="ECO:0000256" key="10">
    <source>
        <dbReference type="PIRSR" id="PIRSR001220-2"/>
    </source>
</evidence>
<evidence type="ECO:0000256" key="4">
    <source>
        <dbReference type="ARBA" id="ARBA00022729"/>
    </source>
</evidence>
<evidence type="ECO:0000256" key="8">
    <source>
        <dbReference type="ARBA" id="ARBA00049366"/>
    </source>
</evidence>
<keyword evidence="4 14" id="KW-0732">Signal</keyword>
<evidence type="ECO:0000313" key="19">
    <source>
        <dbReference type="EMBL" id="EDD2822636.1"/>
    </source>
</evidence>
<dbReference type="Proteomes" id="UP000839816">
    <property type="component" value="Unassembled WGS sequence"/>
</dbReference>
<gene>
    <name evidence="19" type="primary">ansB</name>
    <name evidence="20" type="ORF">CB695_01120</name>
    <name evidence="18" type="ORF">DS524_17470</name>
    <name evidence="17" type="ORF">EHE49_22195</name>
    <name evidence="19" type="ORF">GA754_08455</name>
</gene>
<dbReference type="PROSITE" id="PS51732">
    <property type="entry name" value="ASN_GLN_ASE_3"/>
    <property type="match status" value="1"/>
</dbReference>
<evidence type="ECO:0000256" key="7">
    <source>
        <dbReference type="ARBA" id="ARBA00023157"/>
    </source>
</evidence>
<evidence type="ECO:0000256" key="13">
    <source>
        <dbReference type="RuleBase" id="RU004456"/>
    </source>
</evidence>
<dbReference type="EMBL" id="AAAGNC010000040">
    <property type="protein sequence ID" value="EAC0259347.1"/>
    <property type="molecule type" value="Genomic_DNA"/>
</dbReference>
<dbReference type="InterPro" id="IPR004550">
    <property type="entry name" value="AsnASE_II"/>
</dbReference>
<dbReference type="PROSITE" id="PS00144">
    <property type="entry name" value="ASN_GLN_ASE_1"/>
    <property type="match status" value="1"/>
</dbReference>
<evidence type="ECO:0000256" key="2">
    <source>
        <dbReference type="ARBA" id="ARBA00010518"/>
    </source>
</evidence>
<dbReference type="InterPro" id="IPR006034">
    <property type="entry name" value="Asparaginase/glutaminase-like"/>
</dbReference>
<comment type="caution">
    <text evidence="17">The sequence shown here is derived from an EMBL/GenBank/DDBJ whole genome shotgun (WGS) entry which is preliminary data.</text>
</comment>
<dbReference type="PROSITE" id="PS00917">
    <property type="entry name" value="ASN_GLN_ASE_2"/>
    <property type="match status" value="1"/>
</dbReference>
<dbReference type="EMBL" id="AALTSX010000004">
    <property type="protein sequence ID" value="EDD2822636.1"/>
    <property type="molecule type" value="Genomic_DNA"/>
</dbReference>
<evidence type="ECO:0000256" key="11">
    <source>
        <dbReference type="PROSITE-ProRule" id="PRU10099"/>
    </source>
</evidence>
<dbReference type="EC" id="3.5.1.1" evidence="3"/>
<evidence type="ECO:0000259" key="16">
    <source>
        <dbReference type="Pfam" id="PF17763"/>
    </source>
</evidence>
<evidence type="ECO:0000256" key="1">
    <source>
        <dbReference type="ARBA" id="ARBA00004418"/>
    </source>
</evidence>
<dbReference type="InterPro" id="IPR020827">
    <property type="entry name" value="Asparaginase/glutaminase_AS1"/>
</dbReference>
<evidence type="ECO:0000259" key="15">
    <source>
        <dbReference type="Pfam" id="PF00710"/>
    </source>
</evidence>
<evidence type="ECO:0000256" key="5">
    <source>
        <dbReference type="ARBA" id="ARBA00022764"/>
    </source>
</evidence>
<name>A0A3Z4XGK1_SALET</name>
<dbReference type="PANTHER" id="PTHR11707">
    <property type="entry name" value="L-ASPARAGINASE"/>
    <property type="match status" value="1"/>
</dbReference>
<dbReference type="SMART" id="SM00870">
    <property type="entry name" value="Asparaginase"/>
    <property type="match status" value="1"/>
</dbReference>